<feature type="domain" description="Tyr recombinase" evidence="4">
    <location>
        <begin position="133"/>
        <end position="328"/>
    </location>
</feature>
<keyword evidence="2" id="KW-0238">DNA-binding</keyword>
<dbReference type="PROSITE" id="PS51898">
    <property type="entry name" value="TYR_RECOMBINASE"/>
    <property type="match status" value="1"/>
</dbReference>
<evidence type="ECO:0000313" key="6">
    <source>
        <dbReference type="Proteomes" id="UP000034513"/>
    </source>
</evidence>
<dbReference type="InterPro" id="IPR011010">
    <property type="entry name" value="DNA_brk_join_enz"/>
</dbReference>
<reference evidence="5 6" key="1">
    <citation type="submission" date="2015-04" db="EMBL/GenBank/DDBJ databases">
        <title>Evaluation of non-dairy Lactococcus lactis with potential dairy applications reveals extensive phenotype-genotype disparity.</title>
        <authorList>
            <person name="Cavanagh D."/>
            <person name="Casey A."/>
            <person name="Altermann E."/>
            <person name="Cotter P."/>
            <person name="Fitzgerald G.F."/>
            <person name="McAuliffe O."/>
        </authorList>
    </citation>
    <scope>NUCLEOTIDE SEQUENCE [LARGE SCALE GENOMIC DNA]</scope>
    <source>
        <strain evidence="5 6">DPC6856</strain>
    </source>
</reference>
<dbReference type="InterPro" id="IPR010998">
    <property type="entry name" value="Integrase_recombinase_N"/>
</dbReference>
<dbReference type="PANTHER" id="PTHR30349">
    <property type="entry name" value="PHAGE INTEGRASE-RELATED"/>
    <property type="match status" value="1"/>
</dbReference>
<dbReference type="EMBL" id="LAVW01000066">
    <property type="protein sequence ID" value="KKW74573.1"/>
    <property type="molecule type" value="Genomic_DNA"/>
</dbReference>
<keyword evidence="3" id="KW-0233">DNA recombination</keyword>
<comment type="caution">
    <text evidence="5">The sequence shown here is derived from an EMBL/GenBank/DDBJ whole genome shotgun (WGS) entry which is preliminary data.</text>
</comment>
<dbReference type="PANTHER" id="PTHR30349:SF64">
    <property type="entry name" value="PROPHAGE INTEGRASE INTD-RELATED"/>
    <property type="match status" value="1"/>
</dbReference>
<evidence type="ECO:0000313" key="5">
    <source>
        <dbReference type="EMBL" id="KKW74573.1"/>
    </source>
</evidence>
<dbReference type="Pfam" id="PF00589">
    <property type="entry name" value="Phage_integrase"/>
    <property type="match status" value="1"/>
</dbReference>
<organism evidence="5 6">
    <name type="scientific">Lactococcus lactis subsp. cremoris</name>
    <name type="common">Streptococcus cremoris</name>
    <dbReference type="NCBI Taxonomy" id="1359"/>
    <lineage>
        <taxon>Bacteria</taxon>
        <taxon>Bacillati</taxon>
        <taxon>Bacillota</taxon>
        <taxon>Bacilli</taxon>
        <taxon>Lactobacillales</taxon>
        <taxon>Streptococcaceae</taxon>
        <taxon>Lactococcus</taxon>
    </lineage>
</organism>
<dbReference type="Gene3D" id="1.10.150.130">
    <property type="match status" value="1"/>
</dbReference>
<evidence type="ECO:0000256" key="2">
    <source>
        <dbReference type="ARBA" id="ARBA00023125"/>
    </source>
</evidence>
<dbReference type="SUPFAM" id="SSF56349">
    <property type="entry name" value="DNA breaking-rejoining enzymes"/>
    <property type="match status" value="1"/>
</dbReference>
<protein>
    <submittedName>
        <fullName evidence="5">Tyrosine recombinase XerD, xerD</fullName>
    </submittedName>
</protein>
<dbReference type="Proteomes" id="UP000034513">
    <property type="component" value="Unassembled WGS sequence"/>
</dbReference>
<comment type="similarity">
    <text evidence="1">Belongs to the 'phage' integrase family.</text>
</comment>
<dbReference type="InterPro" id="IPR050090">
    <property type="entry name" value="Tyrosine_recombinase_XerCD"/>
</dbReference>
<evidence type="ECO:0000259" key="4">
    <source>
        <dbReference type="PROSITE" id="PS51898"/>
    </source>
</evidence>
<evidence type="ECO:0000256" key="3">
    <source>
        <dbReference type="ARBA" id="ARBA00023172"/>
    </source>
</evidence>
<evidence type="ECO:0000256" key="1">
    <source>
        <dbReference type="ARBA" id="ARBA00008857"/>
    </source>
</evidence>
<dbReference type="Gene3D" id="1.10.443.10">
    <property type="entry name" value="Intergrase catalytic core"/>
    <property type="match status" value="1"/>
</dbReference>
<dbReference type="RefSeq" id="WP_011834610.1">
    <property type="nucleotide sequence ID" value="NZ_CP032526.1"/>
</dbReference>
<gene>
    <name evidence="5" type="ORF">VN93_0490</name>
</gene>
<name>A0ABR5EJG8_LACLC</name>
<proteinExistence type="inferred from homology"/>
<sequence length="338" mass="39015">MLQKNSQVAASDTEIKLSNGFKIGDDNILLYKYFDNYIEVFKKDKITTRTFNKYLNSSKDLKKYFPKETLKSLTKTRYQKYLNGYTKTHADHSVRQFNTHIRAAVQNALDEQIIATDFTKKAVVKGQGAKKSEEEKYINYADFVRLLRLSSEKIDSFYSTRLMIYLAGTTGMRFGELIGLKWSEVDFENEIINIKLEYNYVTKIFTEPKGYKIRKITINSKTAKILLDLKDNQINHELDNPDNLVFFNPTYGIVSNNAANSVLRRMQKNLEIYPTITMHGLRHTHGSVLLMKGINILAVSKRLGHASVDITLGVYAHLLKELEDRENDKIKSELDKII</sequence>
<dbReference type="CDD" id="cd01189">
    <property type="entry name" value="INT_ICEBs1_C_like"/>
    <property type="match status" value="1"/>
</dbReference>
<accession>A0ABR5EJG8</accession>
<dbReference type="InterPro" id="IPR013762">
    <property type="entry name" value="Integrase-like_cat_sf"/>
</dbReference>
<dbReference type="InterPro" id="IPR002104">
    <property type="entry name" value="Integrase_catalytic"/>
</dbReference>
<keyword evidence="6" id="KW-1185">Reference proteome</keyword>